<gene>
    <name evidence="12" type="ORF">PVAR5_5181</name>
</gene>
<feature type="region of interest" description="Disordered" evidence="10">
    <location>
        <begin position="1"/>
        <end position="41"/>
    </location>
</feature>
<dbReference type="HOGENOM" id="CLU_000092_1_0_1"/>
<comment type="caution">
    <text evidence="12">The sequence shown here is derived from an EMBL/GenBank/DDBJ whole genome shotgun (WGS) entry which is preliminary data.</text>
</comment>
<dbReference type="Gene3D" id="1.10.1200.10">
    <property type="entry name" value="ACP-like"/>
    <property type="match status" value="4"/>
</dbReference>
<evidence type="ECO:0000256" key="9">
    <source>
        <dbReference type="ARBA" id="ARBA00078302"/>
    </source>
</evidence>
<dbReference type="GO" id="GO:0016874">
    <property type="term" value="F:ligase activity"/>
    <property type="evidence" value="ECO:0007669"/>
    <property type="project" value="UniProtKB-KW"/>
</dbReference>
<dbReference type="Gene3D" id="3.30.559.10">
    <property type="entry name" value="Chloramphenicol acetyltransferase-like domain"/>
    <property type="match status" value="5"/>
</dbReference>
<dbReference type="SMART" id="SM00823">
    <property type="entry name" value="PKS_PP"/>
    <property type="match status" value="4"/>
</dbReference>
<evidence type="ECO:0000256" key="1">
    <source>
        <dbReference type="ARBA" id="ARBA00004924"/>
    </source>
</evidence>
<dbReference type="Pfam" id="PF00550">
    <property type="entry name" value="PP-binding"/>
    <property type="match status" value="5"/>
</dbReference>
<evidence type="ECO:0000256" key="7">
    <source>
        <dbReference type="ARBA" id="ARBA00029454"/>
    </source>
</evidence>
<dbReference type="Gene3D" id="3.30.300.30">
    <property type="match status" value="3"/>
</dbReference>
<dbReference type="PROSITE" id="PS00012">
    <property type="entry name" value="PHOSPHOPANTETHEINE"/>
    <property type="match status" value="2"/>
</dbReference>
<name>V5FFX9_BYSSN</name>
<evidence type="ECO:0000313" key="12">
    <source>
        <dbReference type="EMBL" id="GAD96524.1"/>
    </source>
</evidence>
<dbReference type="GO" id="GO:0010106">
    <property type="term" value="P:cellular response to iron ion starvation"/>
    <property type="evidence" value="ECO:0007669"/>
    <property type="project" value="UniProtKB-ARBA"/>
</dbReference>
<keyword evidence="6" id="KW-0843">Virulence</keyword>
<evidence type="ECO:0000256" key="5">
    <source>
        <dbReference type="ARBA" id="ARBA00022737"/>
    </source>
</evidence>
<dbReference type="SUPFAM" id="SSF47336">
    <property type="entry name" value="ACP-like"/>
    <property type="match status" value="5"/>
</dbReference>
<dbReference type="PROSITE" id="PS50075">
    <property type="entry name" value="CARRIER"/>
    <property type="match status" value="5"/>
</dbReference>
<evidence type="ECO:0000256" key="10">
    <source>
        <dbReference type="SAM" id="MobiDB-lite"/>
    </source>
</evidence>
<dbReference type="FunFam" id="3.30.559.30:FF:000015">
    <property type="entry name" value="Nonribosomal siderophore peptide synthase SidC"/>
    <property type="match status" value="1"/>
</dbReference>
<dbReference type="GO" id="GO:0043041">
    <property type="term" value="P:amino acid activation for nonribosomal peptide biosynthetic process"/>
    <property type="evidence" value="ECO:0007669"/>
    <property type="project" value="TreeGrafter"/>
</dbReference>
<sequence>MGGNIFSREGEQTTAQQHDQTSEPLQNGHNGHAAENVDILPPTKVPALDTIDQYTLETPLPHHLARVSSSARLSYTADTSSIARDVVKGYASFISQFTGLDELAFSICRSGRPWETGTRGVICASFSRSDSETGSSGSQTLEKLQELDFSSYDGNDIQFALELVSGVRPENGEHQADFKSRDSFILTVQPEETLNELRISISCPGRFIPEVSVKQILKTLGSYLIKASSHLDLVTSDDNDSSSPELSIINYPPLMKPPPLEHEREEHLSDPSLLHGAFERWARRHPGAVALDFVHSLPSAISPAEHSVLTYAALNAAATNLAIHLRELLSRHDAVANWYRIIPVYMSTSPELYISYLGVLKAGYAFSPIPQDAPDQRVREILGDIGSPVVLGRTLEPSSCPGYEGLGHCNGGSRPVWVDVAEVSRWKELSQMSLEELQVRSHPDLPRSSESGEDSVAYLLFTSGSTGKPKGVQVSHLSATCSINAHATSIPLPRDSNGRFRWFQFASPTFDPSLMEIFVTLSSGATLCTAYRHLTLTDLETTINEAKATVMMATPSLAALLRPSHLETLQYLWTMGEKLNRTVIENFSPKELPSNVAHVKQPSQMLVNAYGPTEGAINCTFLAPVERSVRGSIIGEALPTCTMLVLDPHSRVPRAVPAGMVGELAIAGPQVSKGYLNRPKETAKSFVHSSEFGPVYRTGDMARIVWDEQGRQLFEFLGRISSDQVKISGRRLELGEIESVLATVNNVTEVVTVLLQRDPTQQGSEQIVACVVPSENTEDVKHQILRDFRENSQKHLASYMCPSSYAFYDVLPRSSSGKVDRKTLLARLQQALKDGAEFATGSEAEITNGAHHEEESHVSQVEDRALQQLVFQSLADTSNEPLATIKSSASLYSLGIDSLGAMRLLQRLRDNDIDGLSVSDVLRAGTPGRLVSMIFQQRQESTNQVSNTSQSVDSRLASLQEKLVAFDKRNRHLCAERLQVDAQAIEKVLPTTATQSGMLASCIRSSSEATYSMRSYIYHSVIHLESGVDIERLKAAWNNVIESYDSFRTVFCMLDDEMAPFAQCIIAPSFAPRTLWKTYGAYKQENPNAEPMDTAFREAEEAISLERVPWNLSLVEGTDKSAIILSMFHGIFDGGSLQLLLEDVTSEYHGHPPGHRTSIEHIVKHHYLAGQDDTLAFWKGHLEDYSPVQFPSVTPYRPSSAKGVSDAVEITARTGYESLRTQSRGIGSTPLSVLQAAWGSILLSYTGSQEQDIVIGSVVSGRLDPESETCVGPTFTTVPIRLAPGRINGNQGTNLTNKSLTNHLASLNAETLPYLQPRLGSLVTVDGRLPYDTLLAWQDFGAGTSASSLWTSVEHPPMANDFAVMVEVWPDTNGSLTLRATYNDIQLDRAAAQLMLQQMSDIVAFILNSPDESFEGALSSTNSSLKSAWNPNPVYLEEPRNKTLLHNQFEEHAKDCPEDVALIFKGDLDREDSSLNITWTYSELNGRADALAHYLVDRYGSFINSPVPICITKSPAMYVAILGILKAGGAWCPIDTFSPAQRRHDLIARTGAKLLLVSSPDGEQPKDAIPESVDVVDISAFASPTPASTNGFTAEHPISNASPNDMAYLIWTSGTTGAPKGVPIKHSAAVSSMRSLQKDVPTDVPGGVRCLQFSQYTFDVSVQDIFYTWGVGGVLISATREIMLGSFAKLANSTQATHAHLTPAFSAGVPRKSCETLKVITMIGEKLTQPVADDWGYNMRAFNTYGPAEVTVVSTLREFGNEHQNVKSANIGWPLETVSVFVMKDQKVVMKNAVGELALGGPQLSNGYLNQEETTKKRYIWNEETGQRLYYTGDLVRMLSDGSLEYMTRMDDLVKLGGIRVELSEISFSLVGCHPLVEQVETMILSRPDRPTKVVVSFLSAPDAILDEADDEIVLSNEKAVGIARAAIDQARSVLPDHMLPSVYVVVKNIPKTQSAKIDRVALQKAYASVDIETWEEKVDPSINETQQDGTSEEHIIVDIISSLAGICLKGIKKSNRLASLGIDSIRAIRLASRLNQSGYQLSVIDVLQCSTVQDLISLAAASSKNQSSASSFNIDEFDQIWHDLVIAKVSEDCTVVRTSPIQESLLSETMGTYNMYWSNHFFSLEKNVDLERLKQAWLSSVQKNQALRAGFIPIAELEVNDAGKLGYSVLQLIYSEPTLDWMVCKCTSEDSMTVLQKRINGIMAQHQANYFRYPPLAVTILEKDGETVMVFTLHHSIHDGPSLEYIADDVRSAYNNPNLTPPGRHQLLDALAIVLPNSDKDTENHQFWTRELEEFADPEGAAWPDLTGKRNAADPSRRRRFITEEITLSVSASKLQSAAAQFGVSSIASIVRAAWGCVSLDYLGAPATVFGETLSDRVLDSTLQDVVGPLISVVPVPFHPRGTVREFLAEQQRLSAETWKHRQVHARTVQKLLMRSRGQTLYPGLFTFHPVADSSDIQAAGPSLWSELEDQIGLDVEHPMALNVSQNETGELILSASSEDAVMSPDHLSLFVRQVDALVSAMLSHPDEDLLEIVNHLPTYMLSISNPKISPEVADSVTKSPTFWLEKWAGEHPEWSAVEIASEITPTKVKKESMSFGDLNAAANRVAAYIVAAGVKKRMVALCSGRTLASYPIIAGIFKSGNTYLPIDEALPDDRKAFLVEDGNCAFVFTESNLADTFSGAPDTCKVICVDDPAFQRSLESHSPESIEYEAGPEDISYLLYTSGSTGKPKGVLVTRGNLSSFVECQSEFICRHAPATLELAGSGKYLALASRAFDVHLAEIYLAWRHGLATVTGPRSMLMDDLHLALTKLDITHASFVPSLLDQANLIPDQCPKLKYLSVGGEKISKRVVDTWGASTSVALVNAYGPTEVTIGCSSALVTPDTNLRNIGKPLGSCVAHVLIPGTETYALRGQTGELCFTGDLVAKGYLNRPDAKGFIDEFHGRRLYRTGDIVRLMADDSIEYLGRGDDQTKIRGQRLELGEVSEVIRSSSEVKLDVVTMLVQHPSLSRVQLGSFIARAEDRPRGKGHTVSFLESEFRTTGQELRAACQKKLPSYMVPELVIPVNFIPLAPMSGKADIKQLQALLAGIPLSTLLQTNGGSSLSTAVAPSRPLTSSEEEVVKAILSVISTDASIITHATNIFEIGLDSLNAISLSVKLRNIGYEATVASVMSNPIVEQLAQLPKSSDAVNGTTGEETRNKFRELEAYVRRNTPDGVDPAKIYAVRPCLPLQEGLVARSMNSEGGQLYVNHITLELSGSINLDKLKQAWEGCARENEILRTAFVSTPSGIVQMVIAENEYKLPWDVKGIDDAELPSLNSRIRREEAARDIINNISSIPPLRFHLAKSTRPQQRLLLSLAIHHSLYDGESLAMLLDEVAARYKETDVPKRGSAAAFVEYVHSQDIEKSKRHWTKFLEGCDPTTFRSDLDHVLEQPTVVRRTLGFKLSELEARASSLQTTAQSLVQAIFALLLADTVDKGDVTYGAVLSGRAVPVPGADSVLLPCITTIPGRLNTEGLATVKQVIKVIQESAVKSLEYQHTSLRLIQRCVGSERPLFDCLFSYIRSTKPRDHGLWRELDSEMPVDYPFALEVEADNTNDLMYTHCGFTSAFGASHSAENFLEKMDVLLSSIIDGADVSLDNFNLSLLRRSNTATEKSEWDETSWSETDSKIRELVASCCGLGLETVSKSASFLSLGIDSVTAIQFSRRLRESGFQVSSADIMRFSCVGALSAHIESLRAESKVSTNGTTEMNNTKQLDEYKAKIPALTPEDSISTIFECTPLQAGMITQTLASSGEVYVHPHIVQLSGSTDVEKLRRAYAQVVSSNEILRTSFHSIKELGFSWIGTVHSSPPLVWEEVNVPSDVNIAAEVMNRFRLQDEASFQSPPLRAFILNTDDIRYFIIAMHHALYDGVSLPYIFEDLASIYQGSVPPVRPQFTELVGHILDGQQEASKFWTQRLRGYDVFEIPPLPEAKPSETMYLAERCVHLDLSVIVEACKNLEVTVQTVSLLAYAKVLACLTGKRDVVFGHVLAGRSLPITGGERTIGPLFNTIAERVTLDPKFLSNKALVTRLQKLNTDAQQYQHASLRAIQNSLRQSDGLDTASIFDTLFVFQKTADLEPGVLGEQQIWKPYTTEDTDAQAEHKLNVEVDHARDGVVIRASCKGQYISQETLQSLLKDFEIAFKDIIEHPSRCATIVPEKLQHLPLQLNSNKSTDESTHQDLKAPAHEDTIRQVLSEIAGVPPEIITPTTSIFSIGLDSIAAIRIAAACRAKGLKAGVADILQGNTLRGISVRISDESPAPSSENEEKTNNDNSPQTPLLPNYEQVQETVTHQLGISPDAIETILSCLSGQIYHLASWLKSNRTLFEPAWTYSSCERLDADKLQEAWFTLRQRHPILRTCFAALSPDEAVQVVLREASRHRDDDGTFEVIDSSQTITEAVQNQARQEALRPSSLKTPPVRLRLVRAADQNAILLLVNHAAYDAWTMPQFVNELAELYQNLQPSSNPDFPSFVEYSLRSLQSLDQEKYWTSALSESTPTILSRNRDNSEKEQRPAQLFVGAWDAIHNVSSLEKTVRAAGMGLQTIVLLAVARILAQCTQTASPTFGLYQTGRSASFDNIERLSGPCLNVTPFTVKNALDASSDAEEAKSKSLITAARTIQSTLAERVPYEQSSLRDILRWTGHGSKDTPLFNTWVNLLWAQPSDPTDSLSLFSPLPIGVPTDFMPSHPLPGSTSVDLLDTTFLPDESFYIDIGPDLRKDTIGFGVRVEGGIMDESEVRAFIGAVTGEIENIARRLARSSDDHCGV</sequence>
<organism evidence="12 13">
    <name type="scientific">Byssochlamys spectabilis (strain No. 5 / NBRC 109023)</name>
    <name type="common">Paecilomyces variotii</name>
    <dbReference type="NCBI Taxonomy" id="1356009"/>
    <lineage>
        <taxon>Eukaryota</taxon>
        <taxon>Fungi</taxon>
        <taxon>Dikarya</taxon>
        <taxon>Ascomycota</taxon>
        <taxon>Pezizomycotina</taxon>
        <taxon>Eurotiomycetes</taxon>
        <taxon>Eurotiomycetidae</taxon>
        <taxon>Eurotiales</taxon>
        <taxon>Thermoascaceae</taxon>
        <taxon>Paecilomyces</taxon>
    </lineage>
</organism>
<dbReference type="InterPro" id="IPR045851">
    <property type="entry name" value="AMP-bd_C_sf"/>
</dbReference>
<dbReference type="SUPFAM" id="SSF52777">
    <property type="entry name" value="CoA-dependent acyltransferases"/>
    <property type="match status" value="10"/>
</dbReference>
<keyword evidence="4" id="KW-0436">Ligase</keyword>
<dbReference type="Gene3D" id="3.40.50.12780">
    <property type="entry name" value="N-terminal domain of ligase-like"/>
    <property type="match status" value="3"/>
</dbReference>
<feature type="domain" description="Carrier" evidence="11">
    <location>
        <begin position="3110"/>
        <end position="3186"/>
    </location>
</feature>
<dbReference type="InterPro" id="IPR025110">
    <property type="entry name" value="AMP-bd_C"/>
</dbReference>
<dbReference type="CDD" id="cd05918">
    <property type="entry name" value="A_NRPS_SidN3_like"/>
    <property type="match status" value="2"/>
</dbReference>
<accession>V5FFX9</accession>
<feature type="compositionally biased region" description="Polar residues" evidence="10">
    <location>
        <begin position="12"/>
        <end position="29"/>
    </location>
</feature>
<dbReference type="FunFam" id="3.30.300.30:FF:000033">
    <property type="entry name" value="Nonribosomal siderophore peptide synthase SidC"/>
    <property type="match status" value="1"/>
</dbReference>
<dbReference type="NCBIfam" id="TIGR01733">
    <property type="entry name" value="AA-adenyl-dom"/>
    <property type="match status" value="1"/>
</dbReference>
<dbReference type="FunFam" id="3.40.50.12780:FF:000056">
    <property type="entry name" value="Nonribosomal siderophore peptide synthase SidC"/>
    <property type="match status" value="1"/>
</dbReference>
<protein>
    <recommendedName>
        <fullName evidence="8">Nonribosomal peptide synthetase sidC</fullName>
    </recommendedName>
    <alternativeName>
        <fullName evidence="9">Siderophore peptide synthetase C</fullName>
    </alternativeName>
</protein>
<dbReference type="GO" id="GO:0005737">
    <property type="term" value="C:cytoplasm"/>
    <property type="evidence" value="ECO:0007669"/>
    <property type="project" value="TreeGrafter"/>
</dbReference>
<dbReference type="eggNOG" id="KOG1178">
    <property type="taxonomic scope" value="Eukaryota"/>
</dbReference>
<evidence type="ECO:0000256" key="8">
    <source>
        <dbReference type="ARBA" id="ARBA00067294"/>
    </source>
</evidence>
<comment type="pathway">
    <text evidence="1">Siderophore biosynthesis.</text>
</comment>
<proteinExistence type="inferred from homology"/>
<dbReference type="InterPro" id="IPR010071">
    <property type="entry name" value="AA_adenyl_dom"/>
</dbReference>
<dbReference type="NCBIfam" id="NF003417">
    <property type="entry name" value="PRK04813.1"/>
    <property type="match status" value="3"/>
</dbReference>
<dbReference type="InterPro" id="IPR001242">
    <property type="entry name" value="Condensation_dom"/>
</dbReference>
<feature type="domain" description="Carrier" evidence="11">
    <location>
        <begin position="861"/>
        <end position="938"/>
    </location>
</feature>
<dbReference type="OrthoDB" id="416786at2759"/>
<dbReference type="InterPro" id="IPR036736">
    <property type="entry name" value="ACP-like_sf"/>
</dbReference>
<dbReference type="SUPFAM" id="SSF56801">
    <property type="entry name" value="Acetyl-CoA synthetase-like"/>
    <property type="match status" value="3"/>
</dbReference>
<dbReference type="InterPro" id="IPR020806">
    <property type="entry name" value="PKS_PP-bd"/>
</dbReference>
<evidence type="ECO:0000256" key="2">
    <source>
        <dbReference type="ARBA" id="ARBA00022450"/>
    </source>
</evidence>
<keyword evidence="5" id="KW-0677">Repeat</keyword>
<dbReference type="EMBL" id="BAUL01000167">
    <property type="protein sequence ID" value="GAD96524.1"/>
    <property type="molecule type" value="Genomic_DNA"/>
</dbReference>
<evidence type="ECO:0000256" key="6">
    <source>
        <dbReference type="ARBA" id="ARBA00023026"/>
    </source>
</evidence>
<dbReference type="CDD" id="cd19542">
    <property type="entry name" value="CT_NRPS-like"/>
    <property type="match status" value="2"/>
</dbReference>
<dbReference type="PROSITE" id="PS00455">
    <property type="entry name" value="AMP_BINDING"/>
    <property type="match status" value="3"/>
</dbReference>
<evidence type="ECO:0000256" key="4">
    <source>
        <dbReference type="ARBA" id="ARBA00022598"/>
    </source>
</evidence>
<feature type="compositionally biased region" description="Polar residues" evidence="10">
    <location>
        <begin position="4306"/>
        <end position="4315"/>
    </location>
</feature>
<dbReference type="Pfam" id="PF00668">
    <property type="entry name" value="Condensation"/>
    <property type="match status" value="5"/>
</dbReference>
<dbReference type="GO" id="GO:0031169">
    <property type="term" value="P:ferrichrome biosynthetic process"/>
    <property type="evidence" value="ECO:0007669"/>
    <property type="project" value="UniProtKB-ARBA"/>
</dbReference>
<dbReference type="InterPro" id="IPR042099">
    <property type="entry name" value="ANL_N_sf"/>
</dbReference>
<dbReference type="InterPro" id="IPR000873">
    <property type="entry name" value="AMP-dep_synth/lig_dom"/>
</dbReference>
<feature type="domain" description="Carrier" evidence="11">
    <location>
        <begin position="4220"/>
        <end position="4293"/>
    </location>
</feature>
<dbReference type="InterPro" id="IPR006162">
    <property type="entry name" value="Ppantetheine_attach_site"/>
</dbReference>
<dbReference type="FunFam" id="3.30.559.30:FF:000014">
    <property type="entry name" value="Nonribosomal siderophore peptide synthase SidC"/>
    <property type="match status" value="1"/>
</dbReference>
<feature type="domain" description="Carrier" evidence="11">
    <location>
        <begin position="3661"/>
        <end position="3734"/>
    </location>
</feature>
<dbReference type="PANTHER" id="PTHR45527:SF2">
    <property type="entry name" value="FERRICROCIN SYNTHETASE (NONRIBOSOMAL PEPTIDE SIDEROPHORE SYNTHASE ) (EUROFUNG)"/>
    <property type="match status" value="1"/>
</dbReference>
<dbReference type="InParanoid" id="V5FFX9"/>
<dbReference type="FunFam" id="3.30.300.30:FF:000015">
    <property type="entry name" value="Nonribosomal peptide synthase SidD"/>
    <property type="match status" value="1"/>
</dbReference>
<dbReference type="Pfam" id="PF00501">
    <property type="entry name" value="AMP-binding"/>
    <property type="match status" value="3"/>
</dbReference>
<dbReference type="FunFam" id="3.40.50.12780:FF:000024">
    <property type="entry name" value="Nonribosomal siderophore peptide synthase SidC"/>
    <property type="match status" value="2"/>
</dbReference>
<dbReference type="InterPro" id="IPR020845">
    <property type="entry name" value="AMP-binding_CS"/>
</dbReference>
<evidence type="ECO:0000256" key="3">
    <source>
        <dbReference type="ARBA" id="ARBA00022553"/>
    </source>
</evidence>
<keyword evidence="13" id="KW-1185">Reference proteome</keyword>
<keyword evidence="2" id="KW-0596">Phosphopantetheine</keyword>
<comment type="similarity">
    <text evidence="7">Belongs to the NRP synthetase family.</text>
</comment>
<dbReference type="Proteomes" id="UP000018001">
    <property type="component" value="Unassembled WGS sequence"/>
</dbReference>
<dbReference type="Pfam" id="PF13193">
    <property type="entry name" value="AMP-binding_C"/>
    <property type="match status" value="1"/>
</dbReference>
<dbReference type="FunFam" id="3.30.559.10:FF:000038">
    <property type="entry name" value="Nonribosomal siderophore peptide synthase SidC"/>
    <property type="match status" value="1"/>
</dbReference>
<feature type="domain" description="Carrier" evidence="11">
    <location>
        <begin position="1988"/>
        <end position="2064"/>
    </location>
</feature>
<evidence type="ECO:0000259" key="11">
    <source>
        <dbReference type="PROSITE" id="PS50075"/>
    </source>
</evidence>
<dbReference type="Gene3D" id="3.30.559.30">
    <property type="entry name" value="Nonribosomal peptide synthetase, condensation domain"/>
    <property type="match status" value="5"/>
</dbReference>
<dbReference type="InterPro" id="IPR023213">
    <property type="entry name" value="CAT-like_dom_sf"/>
</dbReference>
<keyword evidence="3" id="KW-0597">Phosphoprotein</keyword>
<reference evidence="13" key="1">
    <citation type="journal article" date="2014" name="Genome Announc.">
        <title>Draft genome sequence of the formaldehyde-resistant fungus Byssochlamys spectabilis No. 5 (anamorph Paecilomyces variotii No. 5) (NBRC109023).</title>
        <authorList>
            <person name="Oka T."/>
            <person name="Ekino K."/>
            <person name="Fukuda K."/>
            <person name="Nomura Y."/>
        </authorList>
    </citation>
    <scope>NUCLEOTIDE SEQUENCE [LARGE SCALE GENOMIC DNA]</scope>
    <source>
        <strain evidence="13">No. 5 / NBRC 109023</strain>
    </source>
</reference>
<dbReference type="GO" id="GO:0031177">
    <property type="term" value="F:phosphopantetheine binding"/>
    <property type="evidence" value="ECO:0007669"/>
    <property type="project" value="InterPro"/>
</dbReference>
<dbReference type="InterPro" id="IPR009081">
    <property type="entry name" value="PP-bd_ACP"/>
</dbReference>
<feature type="region of interest" description="Disordered" evidence="10">
    <location>
        <begin position="4290"/>
        <end position="4315"/>
    </location>
</feature>
<evidence type="ECO:0000313" key="13">
    <source>
        <dbReference type="Proteomes" id="UP000018001"/>
    </source>
</evidence>
<dbReference type="PANTHER" id="PTHR45527">
    <property type="entry name" value="NONRIBOSOMAL PEPTIDE SYNTHETASE"/>
    <property type="match status" value="1"/>
</dbReference>